<evidence type="ECO:0000256" key="2">
    <source>
        <dbReference type="ARBA" id="ARBA00023277"/>
    </source>
</evidence>
<proteinExistence type="inferred from homology"/>
<dbReference type="InterPro" id="IPR004300">
    <property type="entry name" value="Glyco_hydro_57_N"/>
</dbReference>
<gene>
    <name evidence="4" type="ORF">M595_0570</name>
</gene>
<dbReference type="SUPFAM" id="SSF88713">
    <property type="entry name" value="Glycoside hydrolase/deacetylase"/>
    <property type="match status" value="1"/>
</dbReference>
<protein>
    <submittedName>
        <fullName evidence="4">Glycosyl hydrolase 57 family protein</fullName>
    </submittedName>
</protein>
<feature type="domain" description="Glycoside hydrolase family 57 N-terminal" evidence="3">
    <location>
        <begin position="54"/>
        <end position="326"/>
    </location>
</feature>
<dbReference type="InterPro" id="IPR011330">
    <property type="entry name" value="Glyco_hydro/deAcase_b/a-brl"/>
</dbReference>
<dbReference type="PANTHER" id="PTHR36306:SF5">
    <property type="entry name" value="SLR1535 PROTEIN"/>
    <property type="match status" value="1"/>
</dbReference>
<comment type="caution">
    <text evidence="4">The sequence shown here is derived from an EMBL/GenBank/DDBJ whole genome shotgun (WGS) entry which is preliminary data.</text>
</comment>
<keyword evidence="5" id="KW-1185">Reference proteome</keyword>
<dbReference type="GO" id="GO:0016787">
    <property type="term" value="F:hydrolase activity"/>
    <property type="evidence" value="ECO:0007669"/>
    <property type="project" value="UniProtKB-KW"/>
</dbReference>
<name>U7QQI2_9CYAN</name>
<sequence>MSSNTTANPLAVFVPWLHMHQPPIWVGQGSDAKLIGNLEKMLNSEPNSEESWNSRWFAQAYKNPARYVKNLKSEGLNPRIMVDYSGVLLEELAKLSSNSHFDHLEVDGEMMGDVIGLWREVLSEHSEAVEFTGTAYSHCYFPATPERDHEAQIMEWRRVFADLFGTDALAKIRGFWLPEMGMTGDPAEALRLIRLLKKCGYEWIILPHSALEYPSDWSTPEVENRVHWLVVESGGESERILCVVRDTDMGIRQQSGQNTDGCIQDIRYRGNTLKESKVPPLVVPTSDGENGNVMMFEYFRNSFVPLFRESQNWSDIAFMTVSQYIDSYIGNNPSTEVRLKATGGSWIGGHQSWNEGDLRQGVLKAVERLSQACASRRESTHSSLSDEQERALLLCETSCFVYWGSEFWAQQANQCLAWAEDLMGETVRQ</sequence>
<evidence type="ECO:0000259" key="3">
    <source>
        <dbReference type="Pfam" id="PF03065"/>
    </source>
</evidence>
<keyword evidence="2" id="KW-0119">Carbohydrate metabolism</keyword>
<dbReference type="Proteomes" id="UP000017127">
    <property type="component" value="Unassembled WGS sequence"/>
</dbReference>
<comment type="similarity">
    <text evidence="1">Belongs to the glycosyl hydrolase 57 family.</text>
</comment>
<dbReference type="InterPro" id="IPR052046">
    <property type="entry name" value="GH57_Enzymes"/>
</dbReference>
<dbReference type="OrthoDB" id="5751423at2"/>
<dbReference type="GO" id="GO:0005975">
    <property type="term" value="P:carbohydrate metabolic process"/>
    <property type="evidence" value="ECO:0007669"/>
    <property type="project" value="InterPro"/>
</dbReference>
<dbReference type="RefSeq" id="WP_023064402.1">
    <property type="nucleotide sequence ID" value="NZ_AUZM01000003.1"/>
</dbReference>
<keyword evidence="4" id="KW-0378">Hydrolase</keyword>
<accession>U7QQI2</accession>
<evidence type="ECO:0000256" key="1">
    <source>
        <dbReference type="ARBA" id="ARBA00006821"/>
    </source>
</evidence>
<dbReference type="Gene3D" id="3.20.110.20">
    <property type="match status" value="1"/>
</dbReference>
<dbReference type="EMBL" id="AUZM01000003">
    <property type="protein sequence ID" value="ERT09522.1"/>
    <property type="molecule type" value="Genomic_DNA"/>
</dbReference>
<dbReference type="AlphaFoldDB" id="U7QQI2"/>
<evidence type="ECO:0000313" key="4">
    <source>
        <dbReference type="EMBL" id="ERT09522.1"/>
    </source>
</evidence>
<dbReference type="PANTHER" id="PTHR36306">
    <property type="entry name" value="ALPHA-AMYLASE-RELATED-RELATED"/>
    <property type="match status" value="1"/>
</dbReference>
<dbReference type="Pfam" id="PF03065">
    <property type="entry name" value="Glyco_hydro_57"/>
    <property type="match status" value="1"/>
</dbReference>
<evidence type="ECO:0000313" key="5">
    <source>
        <dbReference type="Proteomes" id="UP000017127"/>
    </source>
</evidence>
<reference evidence="4 5" key="1">
    <citation type="journal article" date="2013" name="Front. Microbiol.">
        <title>Comparative genomic analyses of the cyanobacterium, Lyngbya aestuarii BL J, a powerful hydrogen producer.</title>
        <authorList>
            <person name="Kothari A."/>
            <person name="Vaughn M."/>
            <person name="Garcia-Pichel F."/>
        </authorList>
    </citation>
    <scope>NUCLEOTIDE SEQUENCE [LARGE SCALE GENOMIC DNA]</scope>
    <source>
        <strain evidence="4 5">BL J</strain>
    </source>
</reference>
<organism evidence="4 5">
    <name type="scientific">Lyngbya aestuarii BL J</name>
    <dbReference type="NCBI Taxonomy" id="1348334"/>
    <lineage>
        <taxon>Bacteria</taxon>
        <taxon>Bacillati</taxon>
        <taxon>Cyanobacteriota</taxon>
        <taxon>Cyanophyceae</taxon>
        <taxon>Oscillatoriophycideae</taxon>
        <taxon>Oscillatoriales</taxon>
        <taxon>Microcoleaceae</taxon>
        <taxon>Lyngbya</taxon>
    </lineage>
</organism>